<protein>
    <submittedName>
        <fullName evidence="1">Oxidoreductase</fullName>
    </submittedName>
</protein>
<reference evidence="1" key="1">
    <citation type="submission" date="2016-08" db="EMBL/GenBank/DDBJ databases">
        <authorList>
            <person name="Ngugi D.K."/>
            <person name="Miyake S."/>
            <person name="Stingl U."/>
        </authorList>
    </citation>
    <scope>NUCLEOTIDE SEQUENCE</scope>
    <source>
        <strain evidence="1">SCG-D08WGA-EpuloA1</strain>
    </source>
</reference>
<evidence type="ECO:0000313" key="1">
    <source>
        <dbReference type="EMBL" id="ONI41257.1"/>
    </source>
</evidence>
<gene>
    <name evidence="1" type="ORF">AN640_08155</name>
</gene>
<name>A0ACC8XE90_9FIRM</name>
<dbReference type="Proteomes" id="UP000188637">
    <property type="component" value="Unassembled WGS sequence"/>
</dbReference>
<keyword evidence="2" id="KW-1185">Reference proteome</keyword>
<proteinExistence type="predicted"/>
<sequence>MQYDGKILFNQEIAPNIFKMKIKCVLVAQNAQVGQFVNVYPKNKALLLPRPISLCEFTHDTITLLYAVVGTGTNEFSTYTTADTIKISKTLGKGFVPPNVQTHVLVGGGIGIAPLLALAQELSKQDTKIIAVLGYNDYPYMVDEFKNICNEVYISTDKGNSGFIGNVLDLIKMQHITGDYLYACGPKPMLKSLSIYCIEKNIPIQVSMEERMGCGYGACVGCNCKVNNNNQKVCKDGPVFLGSEVNW</sequence>
<organism evidence="1 2">
    <name type="scientific">Candidatus Epulonipiscium fishelsonii</name>
    <dbReference type="NCBI Taxonomy" id="77094"/>
    <lineage>
        <taxon>Bacteria</taxon>
        <taxon>Bacillati</taxon>
        <taxon>Bacillota</taxon>
        <taxon>Clostridia</taxon>
        <taxon>Lachnospirales</taxon>
        <taxon>Lachnospiraceae</taxon>
        <taxon>Candidatus Epulonipiscium</taxon>
    </lineage>
</organism>
<accession>A0ACC8XE90</accession>
<dbReference type="EMBL" id="LJHD01000222">
    <property type="protein sequence ID" value="ONI41257.1"/>
    <property type="molecule type" value="Genomic_DNA"/>
</dbReference>
<evidence type="ECO:0000313" key="2">
    <source>
        <dbReference type="Proteomes" id="UP000188637"/>
    </source>
</evidence>
<comment type="caution">
    <text evidence="1">The sequence shown here is derived from an EMBL/GenBank/DDBJ whole genome shotgun (WGS) entry which is preliminary data.</text>
</comment>